<evidence type="ECO:0000313" key="2">
    <source>
        <dbReference type="Proteomes" id="UP000256269"/>
    </source>
</evidence>
<protein>
    <recommendedName>
        <fullName evidence="3">2-oxoglutarate-Fe(II)-dependent oxygenase superfamily protein</fullName>
    </recommendedName>
</protein>
<gene>
    <name evidence="1" type="ORF">BCF44_10765</name>
</gene>
<accession>A0A3E0HHM9</accession>
<reference evidence="1 2" key="1">
    <citation type="submission" date="2018-08" db="EMBL/GenBank/DDBJ databases">
        <title>Genomic Encyclopedia of Archaeal and Bacterial Type Strains, Phase II (KMG-II): from individual species to whole genera.</title>
        <authorList>
            <person name="Goeker M."/>
        </authorList>
    </citation>
    <scope>NUCLEOTIDE SEQUENCE [LARGE SCALE GENOMIC DNA]</scope>
    <source>
        <strain evidence="1 2">DSM 45791</strain>
    </source>
</reference>
<comment type="caution">
    <text evidence="1">The sequence shown here is derived from an EMBL/GenBank/DDBJ whole genome shotgun (WGS) entry which is preliminary data.</text>
</comment>
<sequence>MTAMQSRILGPEVDRTRFGLGSAYTVELFTPDEVAEVSSAVRDVPAELRHECWRTSGDCGMATIGEPLYRNRERLDYYAASARRENLPLYRHFRFAHERVAGFFEERYGVPVVYAESLAVPGFHVFTFDRPGEYDGGGWHVDGLYAQVPYLAARQREVEGVVNFTLPIEVPDGGSGMDLEDNRPDSFQPGGGPAVTVPYVPGSLMFTEFDHWHRIAGSRCFEPGQRRVTMQGHGVRFRGRLLLFW</sequence>
<dbReference type="OrthoDB" id="7064990at2"/>
<proteinExistence type="predicted"/>
<dbReference type="RefSeq" id="WP_147328569.1">
    <property type="nucleotide sequence ID" value="NZ_CP144375.1"/>
</dbReference>
<keyword evidence="2" id="KW-1185">Reference proteome</keyword>
<dbReference type="Proteomes" id="UP000256269">
    <property type="component" value="Unassembled WGS sequence"/>
</dbReference>
<dbReference type="EMBL" id="QUNO01000007">
    <property type="protein sequence ID" value="REH45933.1"/>
    <property type="molecule type" value="Genomic_DNA"/>
</dbReference>
<evidence type="ECO:0000313" key="1">
    <source>
        <dbReference type="EMBL" id="REH45933.1"/>
    </source>
</evidence>
<dbReference type="AlphaFoldDB" id="A0A3E0HHM9"/>
<evidence type="ECO:0008006" key="3">
    <source>
        <dbReference type="Google" id="ProtNLM"/>
    </source>
</evidence>
<name>A0A3E0HHM9_9PSEU</name>
<organism evidence="1 2">
    <name type="scientific">Kutzneria buriramensis</name>
    <dbReference type="NCBI Taxonomy" id="1045776"/>
    <lineage>
        <taxon>Bacteria</taxon>
        <taxon>Bacillati</taxon>
        <taxon>Actinomycetota</taxon>
        <taxon>Actinomycetes</taxon>
        <taxon>Pseudonocardiales</taxon>
        <taxon>Pseudonocardiaceae</taxon>
        <taxon>Kutzneria</taxon>
    </lineage>
</organism>